<accession>A0A4W2GRQ3</accession>
<dbReference type="Ensembl" id="ENSBIXT00005032944.1">
    <property type="protein sequence ID" value="ENSBIXP00005019855.1"/>
    <property type="gene ID" value="ENSBIXG00005023046.1"/>
</dbReference>
<protein>
    <submittedName>
        <fullName evidence="2">Uncharacterized protein</fullName>
    </submittedName>
</protein>
<proteinExistence type="predicted"/>
<dbReference type="Proteomes" id="UP000429181">
    <property type="component" value="Chromosome 6"/>
</dbReference>
<dbReference type="AlphaFoldDB" id="A0A4W2GRQ3"/>
<keyword evidence="1" id="KW-0472">Membrane</keyword>
<name>A0A4W2GRQ3_BOBOX</name>
<keyword evidence="1" id="KW-1133">Transmembrane helix</keyword>
<dbReference type="GeneTree" id="ENSGT00910000148412"/>
<reference evidence="2" key="2">
    <citation type="submission" date="2025-08" db="UniProtKB">
        <authorList>
            <consortium name="Ensembl"/>
        </authorList>
    </citation>
    <scope>IDENTIFICATION</scope>
</reference>
<organism evidence="2 3">
    <name type="scientific">Bos indicus x Bos taurus</name>
    <name type="common">Hybrid cattle</name>
    <dbReference type="NCBI Taxonomy" id="30522"/>
    <lineage>
        <taxon>Eukaryota</taxon>
        <taxon>Metazoa</taxon>
        <taxon>Chordata</taxon>
        <taxon>Craniata</taxon>
        <taxon>Vertebrata</taxon>
        <taxon>Euteleostomi</taxon>
        <taxon>Mammalia</taxon>
        <taxon>Eutheria</taxon>
        <taxon>Laurasiatheria</taxon>
        <taxon>Artiodactyla</taxon>
        <taxon>Ruminantia</taxon>
        <taxon>Pecora</taxon>
        <taxon>Bovidae</taxon>
        <taxon>Bovinae</taxon>
        <taxon>Bos</taxon>
    </lineage>
</organism>
<evidence type="ECO:0000313" key="2">
    <source>
        <dbReference type="Ensembl" id="ENSBIXP00005019855.1"/>
    </source>
</evidence>
<evidence type="ECO:0000256" key="1">
    <source>
        <dbReference type="SAM" id="Phobius"/>
    </source>
</evidence>
<evidence type="ECO:0000313" key="3">
    <source>
        <dbReference type="Proteomes" id="UP000429181"/>
    </source>
</evidence>
<reference evidence="2 3" key="1">
    <citation type="submission" date="2018-11" db="EMBL/GenBank/DDBJ databases">
        <title>Haplotype-resolved cattle genomes.</title>
        <authorList>
            <person name="Low W.Y."/>
            <person name="Tearle R."/>
            <person name="Bickhart D.M."/>
            <person name="Rosen B.D."/>
            <person name="Koren S."/>
            <person name="Rhie A."/>
            <person name="Hiendleder S."/>
            <person name="Phillippy A.M."/>
            <person name="Smith T.P.L."/>
            <person name="Williams J.L."/>
        </authorList>
    </citation>
    <scope>NUCLEOTIDE SEQUENCE [LARGE SCALE GENOMIC DNA]</scope>
</reference>
<sequence length="116" mass="13691">MAPALLTTLPARMSLRSLKWGLLLLSLLSFLVMWYLSLLVSVYNVIEYTNLFFLHRIHLDVCELRCVIAAHGFSSKETITFWQVMLRNTTRYYQFDILPKAWKREGYFVQSVNVRL</sequence>
<feature type="transmembrane region" description="Helical" evidence="1">
    <location>
        <begin position="20"/>
        <end position="46"/>
    </location>
</feature>
<keyword evidence="1" id="KW-0812">Transmembrane</keyword>